<dbReference type="OrthoDB" id="6472460at2759"/>
<organism evidence="1 2">
    <name type="scientific">Araneus ventricosus</name>
    <name type="common">Orbweaver spider</name>
    <name type="synonym">Epeira ventricosa</name>
    <dbReference type="NCBI Taxonomy" id="182803"/>
    <lineage>
        <taxon>Eukaryota</taxon>
        <taxon>Metazoa</taxon>
        <taxon>Ecdysozoa</taxon>
        <taxon>Arthropoda</taxon>
        <taxon>Chelicerata</taxon>
        <taxon>Arachnida</taxon>
        <taxon>Araneae</taxon>
        <taxon>Araneomorphae</taxon>
        <taxon>Entelegynae</taxon>
        <taxon>Araneoidea</taxon>
        <taxon>Araneidae</taxon>
        <taxon>Araneus</taxon>
    </lineage>
</organism>
<keyword evidence="2" id="KW-1185">Reference proteome</keyword>
<dbReference type="Proteomes" id="UP000499080">
    <property type="component" value="Unassembled WGS sequence"/>
</dbReference>
<name>A0A4Y2K085_ARAVE</name>
<protein>
    <submittedName>
        <fullName evidence="1">Uncharacterized protein</fullName>
    </submittedName>
</protein>
<evidence type="ECO:0000313" key="2">
    <source>
        <dbReference type="Proteomes" id="UP000499080"/>
    </source>
</evidence>
<reference evidence="1 2" key="1">
    <citation type="journal article" date="2019" name="Sci. Rep.">
        <title>Orb-weaving spider Araneus ventricosus genome elucidates the spidroin gene catalogue.</title>
        <authorList>
            <person name="Kono N."/>
            <person name="Nakamura H."/>
            <person name="Ohtoshi R."/>
            <person name="Moran D.A.P."/>
            <person name="Shinohara A."/>
            <person name="Yoshida Y."/>
            <person name="Fujiwara M."/>
            <person name="Mori M."/>
            <person name="Tomita M."/>
            <person name="Arakawa K."/>
        </authorList>
    </citation>
    <scope>NUCLEOTIDE SEQUENCE [LARGE SCALE GENOMIC DNA]</scope>
</reference>
<gene>
    <name evidence="1" type="ORF">AVEN_244258_1</name>
</gene>
<comment type="caution">
    <text evidence="1">The sequence shown here is derived from an EMBL/GenBank/DDBJ whole genome shotgun (WGS) entry which is preliminary data.</text>
</comment>
<proteinExistence type="predicted"/>
<dbReference type="EMBL" id="BGPR01004067">
    <property type="protein sequence ID" value="GBM95537.1"/>
    <property type="molecule type" value="Genomic_DNA"/>
</dbReference>
<evidence type="ECO:0000313" key="1">
    <source>
        <dbReference type="EMBL" id="GBM95537.1"/>
    </source>
</evidence>
<dbReference type="AlphaFoldDB" id="A0A4Y2K085"/>
<accession>A0A4Y2K085</accession>
<sequence length="91" mass="10195">MTLRWTFSSLATADCLAPADNPPTHLIVQMVSSTHAFRFGYLGFRGNIAACEMKHRPCKPLFEALRCDHGIAFILIFVADLHSEMQPLPHI</sequence>